<keyword evidence="4" id="KW-1185">Reference proteome</keyword>
<dbReference type="FunCoup" id="A0A6P6DI72">
    <property type="interactions" value="2"/>
</dbReference>
<dbReference type="PANTHER" id="PTHR22879:SF14">
    <property type="entry name" value="NUT FAMILY MEMBER 2A-RELATED"/>
    <property type="match status" value="1"/>
</dbReference>
<reference evidence="5" key="1">
    <citation type="submission" date="2025-08" db="UniProtKB">
        <authorList>
            <consortium name="RefSeq"/>
        </authorList>
    </citation>
    <scope>IDENTIFICATION</scope>
</reference>
<protein>
    <submittedName>
        <fullName evidence="5">NUT family member 2D-like</fullName>
    </submittedName>
</protein>
<feature type="compositionally biased region" description="Basic and acidic residues" evidence="2">
    <location>
        <begin position="484"/>
        <end position="501"/>
    </location>
</feature>
<evidence type="ECO:0000259" key="3">
    <source>
        <dbReference type="Pfam" id="PF12881"/>
    </source>
</evidence>
<feature type="region of interest" description="Disordered" evidence="2">
    <location>
        <begin position="466"/>
        <end position="504"/>
    </location>
</feature>
<evidence type="ECO:0000256" key="2">
    <source>
        <dbReference type="SAM" id="MobiDB-lite"/>
    </source>
</evidence>
<dbReference type="InterPro" id="IPR024309">
    <property type="entry name" value="NUT_N"/>
</dbReference>
<name>A0A6P6DI72_OCTDE</name>
<dbReference type="PANTHER" id="PTHR22879">
    <property type="entry name" value="NUT FAMILY MEMBER 1"/>
    <property type="match status" value="1"/>
</dbReference>
<dbReference type="OrthoDB" id="9634453at2759"/>
<organism evidence="4 5">
    <name type="scientific">Octodon degus</name>
    <name type="common">Degu</name>
    <name type="synonym">Sciurus degus</name>
    <dbReference type="NCBI Taxonomy" id="10160"/>
    <lineage>
        <taxon>Eukaryota</taxon>
        <taxon>Metazoa</taxon>
        <taxon>Chordata</taxon>
        <taxon>Craniata</taxon>
        <taxon>Vertebrata</taxon>
        <taxon>Euteleostomi</taxon>
        <taxon>Mammalia</taxon>
        <taxon>Eutheria</taxon>
        <taxon>Euarchontoglires</taxon>
        <taxon>Glires</taxon>
        <taxon>Rodentia</taxon>
        <taxon>Hystricomorpha</taxon>
        <taxon>Octodontidae</taxon>
        <taxon>Octodon</taxon>
    </lineage>
</organism>
<comment type="similarity">
    <text evidence="1">Belongs to the NUT family.</text>
</comment>
<feature type="domain" description="Nuclear Testis protein N-terminal" evidence="3">
    <location>
        <begin position="20"/>
        <end position="525"/>
    </location>
</feature>
<dbReference type="InterPro" id="IPR024310">
    <property type="entry name" value="NUT"/>
</dbReference>
<evidence type="ECO:0000313" key="5">
    <source>
        <dbReference type="RefSeq" id="XP_023559725.1"/>
    </source>
</evidence>
<dbReference type="Proteomes" id="UP000515203">
    <property type="component" value="Unplaced"/>
</dbReference>
<proteinExistence type="inferred from homology"/>
<feature type="region of interest" description="Disordered" evidence="2">
    <location>
        <begin position="1"/>
        <end position="45"/>
    </location>
</feature>
<dbReference type="InParanoid" id="A0A6P6DI72"/>
<accession>A0A6P6DI72</accession>
<dbReference type="AlphaFoldDB" id="A0A6P6DI72"/>
<sequence length="540" mass="59727">MDLESASPGLQPDMTLNDGVLPPLPPAPVPGQQQHRKLLPSPFGNVPLPQHKPMVLSPFPGIPVAAGCGGCGLKSAEDFNITAQAGTAGKPAVSLLTHEVLFTQAPHIRSTPRGLHGGVKHPTLQVLSAPPITTFVPAPTGVSSHSDDRLWPLGLCPPAIPPLPSTMSWAYKAPQPCLGCGEGSLATSQANDSPDDTCTSPSVYENFRHWQHLKTLLRRNLPYTPDVEVVSCFLVPVLQSLACQHPAMSVEDSLRIGVREWNNMNNYEREAFYSVAAKFMRFEFVEEMEDPRLQLKGRLHDCPSPVPLRLDPSGSPDVQQSVYNPGQTDSKTACPPARKCQQSQETEVPDDIPPEAVNEYMDTMDWLEEHHLLTTQEPDENQKEEQQQQKENKTYPDLDLLTYFDELCSQKDFLTKVDAIINPQFLVEEESTDIKKDILLTILQVLEEHRLTSEQLAERLLDSKANGGVCRPQSRGTPQTAAHQSEKQDDCDPEQRVDKKTCTTPKDSQVLKRLQATEEQLPVSELQVGVDITENGNKDF</sequence>
<evidence type="ECO:0000313" key="4">
    <source>
        <dbReference type="Proteomes" id="UP000515203"/>
    </source>
</evidence>
<feature type="compositionally biased region" description="Polar residues" evidence="2">
    <location>
        <begin position="474"/>
        <end position="483"/>
    </location>
</feature>
<dbReference type="GeneID" id="111813351"/>
<dbReference type="Pfam" id="PF12881">
    <property type="entry name" value="NUT"/>
    <property type="match status" value="1"/>
</dbReference>
<feature type="compositionally biased region" description="Polar residues" evidence="2">
    <location>
        <begin position="316"/>
        <end position="331"/>
    </location>
</feature>
<feature type="compositionally biased region" description="Basic and acidic residues" evidence="2">
    <location>
        <begin position="380"/>
        <end position="394"/>
    </location>
</feature>
<dbReference type="RefSeq" id="XP_023559725.1">
    <property type="nucleotide sequence ID" value="XM_023703957.1"/>
</dbReference>
<gene>
    <name evidence="5" type="primary">LOC111813351</name>
</gene>
<evidence type="ECO:0000256" key="1">
    <source>
        <dbReference type="ARBA" id="ARBA00010586"/>
    </source>
</evidence>
<feature type="region of interest" description="Disordered" evidence="2">
    <location>
        <begin position="304"/>
        <end position="355"/>
    </location>
</feature>
<feature type="region of interest" description="Disordered" evidence="2">
    <location>
        <begin position="375"/>
        <end position="394"/>
    </location>
</feature>